<evidence type="ECO:0000313" key="1">
    <source>
        <dbReference type="EMBL" id="RAL44944.1"/>
    </source>
</evidence>
<proteinExistence type="predicted"/>
<sequence>MADDDLRSEEEEELSSVLRRHFFSVSKYKAKKQMYVSIEKIFSRIAFVINIIHKLCLRPEPLSTFEKDWVWHVPEELALLSMQNACWNIMISVPLEPLHARKETSGAIMYGLSDTMSSVIPNLEGTRVWDLKKASLLSCHSKGMLFSLPSVQRILEAETVTAASPTAPSMWSFRTCEI</sequence>
<dbReference type="EMBL" id="NQVE01000142">
    <property type="protein sequence ID" value="RAL44944.1"/>
    <property type="molecule type" value="Genomic_DNA"/>
</dbReference>
<reference evidence="1 2" key="1">
    <citation type="submission" date="2018-06" db="EMBL/GenBank/DDBJ databases">
        <title>The Genome of Cuscuta australis (Dodder) Provides Insight into the Evolution of Plant Parasitism.</title>
        <authorList>
            <person name="Liu H."/>
        </authorList>
    </citation>
    <scope>NUCLEOTIDE SEQUENCE [LARGE SCALE GENOMIC DNA]</scope>
    <source>
        <strain evidence="2">cv. Yunnan</strain>
        <tissue evidence="1">Vines</tissue>
    </source>
</reference>
<dbReference type="AlphaFoldDB" id="A0A328DHG9"/>
<gene>
    <name evidence="1" type="ORF">DM860_003703</name>
</gene>
<accession>A0A328DHG9</accession>
<evidence type="ECO:0000313" key="2">
    <source>
        <dbReference type="Proteomes" id="UP000249390"/>
    </source>
</evidence>
<organism evidence="1 2">
    <name type="scientific">Cuscuta australis</name>
    <dbReference type="NCBI Taxonomy" id="267555"/>
    <lineage>
        <taxon>Eukaryota</taxon>
        <taxon>Viridiplantae</taxon>
        <taxon>Streptophyta</taxon>
        <taxon>Embryophyta</taxon>
        <taxon>Tracheophyta</taxon>
        <taxon>Spermatophyta</taxon>
        <taxon>Magnoliopsida</taxon>
        <taxon>eudicotyledons</taxon>
        <taxon>Gunneridae</taxon>
        <taxon>Pentapetalae</taxon>
        <taxon>asterids</taxon>
        <taxon>lamiids</taxon>
        <taxon>Solanales</taxon>
        <taxon>Convolvulaceae</taxon>
        <taxon>Cuscuteae</taxon>
        <taxon>Cuscuta</taxon>
        <taxon>Cuscuta subgen. Grammica</taxon>
        <taxon>Cuscuta sect. Cleistogrammica</taxon>
    </lineage>
</organism>
<name>A0A328DHG9_9ASTE</name>
<comment type="caution">
    <text evidence="1">The sequence shown here is derived from an EMBL/GenBank/DDBJ whole genome shotgun (WGS) entry which is preliminary data.</text>
</comment>
<dbReference type="Proteomes" id="UP000249390">
    <property type="component" value="Unassembled WGS sequence"/>
</dbReference>
<protein>
    <submittedName>
        <fullName evidence="1">Uncharacterized protein</fullName>
    </submittedName>
</protein>
<keyword evidence="2" id="KW-1185">Reference proteome</keyword>